<feature type="transmembrane region" description="Helical" evidence="1">
    <location>
        <begin position="43"/>
        <end position="65"/>
    </location>
</feature>
<dbReference type="GO" id="GO:0008915">
    <property type="term" value="F:lipid-A-disaccharide synthase activity"/>
    <property type="evidence" value="ECO:0007669"/>
    <property type="project" value="InterPro"/>
</dbReference>
<keyword evidence="4" id="KW-1185">Reference proteome</keyword>
<evidence type="ECO:0000259" key="2">
    <source>
        <dbReference type="SMART" id="SM01259"/>
    </source>
</evidence>
<dbReference type="GO" id="GO:0009245">
    <property type="term" value="P:lipid A biosynthetic process"/>
    <property type="evidence" value="ECO:0007669"/>
    <property type="project" value="InterPro"/>
</dbReference>
<keyword evidence="1" id="KW-1133">Transmembrane helix</keyword>
<sequence length="126" mass="14732">MNALSGYFTMNKIFLYIGLFGQLCFSMRFIIQWIYSEKAKKSVIPVAFWYFSLSGGIILLVYAVYHRDPVFIMGQAPGVFIYSRNIYLIHKNKKEEASQNEGAKIEQVHNNSEYRLQKMTEEIELN</sequence>
<reference evidence="3 4" key="2">
    <citation type="journal article" date="2010" name="Stand. Genomic Sci.">
        <title>Complete genome sequence of Sebaldella termitidis type strain (NCTC 11300).</title>
        <authorList>
            <person name="Harmon-Smith M."/>
            <person name="Celia L."/>
            <person name="Chertkov O."/>
            <person name="Lapidus A."/>
            <person name="Copeland A."/>
            <person name="Glavina Del Rio T."/>
            <person name="Nolan M."/>
            <person name="Lucas S."/>
            <person name="Tice H."/>
            <person name="Cheng J.F."/>
            <person name="Han C."/>
            <person name="Detter J.C."/>
            <person name="Bruce D."/>
            <person name="Goodwin L."/>
            <person name="Pitluck S."/>
            <person name="Pati A."/>
            <person name="Liolios K."/>
            <person name="Ivanova N."/>
            <person name="Mavromatis K."/>
            <person name="Mikhailova N."/>
            <person name="Chen A."/>
            <person name="Palaniappan K."/>
            <person name="Land M."/>
            <person name="Hauser L."/>
            <person name="Chang Y.J."/>
            <person name="Jeffries C.D."/>
            <person name="Brettin T."/>
            <person name="Goker M."/>
            <person name="Beck B."/>
            <person name="Bristow J."/>
            <person name="Eisen J.A."/>
            <person name="Markowitz V."/>
            <person name="Hugenholtz P."/>
            <person name="Kyrpides N.C."/>
            <person name="Klenk H.P."/>
            <person name="Chen F."/>
        </authorList>
    </citation>
    <scope>NUCLEOTIDE SEQUENCE [LARGE SCALE GENOMIC DNA]</scope>
    <source>
        <strain evidence="4">ATCC 33386 / NCTC 11300</strain>
    </source>
</reference>
<keyword evidence="1" id="KW-0472">Membrane</keyword>
<proteinExistence type="predicted"/>
<dbReference type="GO" id="GO:0016020">
    <property type="term" value="C:membrane"/>
    <property type="evidence" value="ECO:0007669"/>
    <property type="project" value="GOC"/>
</dbReference>
<dbReference type="AlphaFoldDB" id="D1ARN6"/>
<dbReference type="SMART" id="SM01259">
    <property type="entry name" value="LAB_N"/>
    <property type="match status" value="1"/>
</dbReference>
<evidence type="ECO:0000313" key="4">
    <source>
        <dbReference type="Proteomes" id="UP000000845"/>
    </source>
</evidence>
<dbReference type="STRING" id="526218.Sterm_3688"/>
<protein>
    <submittedName>
        <fullName evidence="3">Lipid A biosynthesis domain protein</fullName>
    </submittedName>
</protein>
<evidence type="ECO:0000256" key="1">
    <source>
        <dbReference type="SAM" id="Phobius"/>
    </source>
</evidence>
<keyword evidence="1" id="KW-0812">Transmembrane</keyword>
<dbReference type="KEGG" id="str:Sterm_3688"/>
<feature type="transmembrane region" description="Helical" evidence="1">
    <location>
        <begin position="13"/>
        <end position="31"/>
    </location>
</feature>
<dbReference type="RefSeq" id="WP_012863104.1">
    <property type="nucleotide sequence ID" value="NC_013517.1"/>
</dbReference>
<dbReference type="Gene3D" id="1.20.1280.290">
    <property type="match status" value="1"/>
</dbReference>
<reference evidence="4" key="1">
    <citation type="submission" date="2009-09" db="EMBL/GenBank/DDBJ databases">
        <title>The complete chromosome of Sebaldella termitidis ATCC 33386.</title>
        <authorList>
            <consortium name="US DOE Joint Genome Institute (JGI-PGF)"/>
            <person name="Lucas S."/>
            <person name="Copeland A."/>
            <person name="Lapidus A."/>
            <person name="Glavina del Rio T."/>
            <person name="Dalin E."/>
            <person name="Tice H."/>
            <person name="Bruce D."/>
            <person name="Goodwin L."/>
            <person name="Pitluck S."/>
            <person name="Kyrpides N."/>
            <person name="Mavromatis K."/>
            <person name="Ivanova N."/>
            <person name="Mikhailova N."/>
            <person name="Sims D."/>
            <person name="Meincke L."/>
            <person name="Brettin T."/>
            <person name="Detter J.C."/>
            <person name="Han C."/>
            <person name="Larimer F."/>
            <person name="Land M."/>
            <person name="Hauser L."/>
            <person name="Markowitz V."/>
            <person name="Cheng J.F."/>
            <person name="Hugenholtz P."/>
            <person name="Woyke T."/>
            <person name="Wu D."/>
            <person name="Eisen J.A."/>
        </authorList>
    </citation>
    <scope>NUCLEOTIDE SEQUENCE [LARGE SCALE GENOMIC DNA]</scope>
    <source>
        <strain evidence="4">ATCC 33386 / NCTC 11300</strain>
    </source>
</reference>
<dbReference type="HOGENOM" id="CLU_161206_1_0_0"/>
<dbReference type="InterPro" id="IPR011499">
    <property type="entry name" value="Lipid_A_biosynth_N"/>
</dbReference>
<accession>D1ARN6</accession>
<dbReference type="Pfam" id="PF07578">
    <property type="entry name" value="LAB_N"/>
    <property type="match status" value="1"/>
</dbReference>
<organism evidence="3 4">
    <name type="scientific">Sebaldella termitidis (strain ATCC 33386 / NCTC 11300)</name>
    <dbReference type="NCBI Taxonomy" id="526218"/>
    <lineage>
        <taxon>Bacteria</taxon>
        <taxon>Fusobacteriati</taxon>
        <taxon>Fusobacteriota</taxon>
        <taxon>Fusobacteriia</taxon>
        <taxon>Fusobacteriales</taxon>
        <taxon>Leptotrichiaceae</taxon>
        <taxon>Sebaldella</taxon>
    </lineage>
</organism>
<dbReference type="eggNOG" id="COG3952">
    <property type="taxonomic scope" value="Bacteria"/>
</dbReference>
<evidence type="ECO:0000313" key="3">
    <source>
        <dbReference type="EMBL" id="ACZ10522.1"/>
    </source>
</evidence>
<dbReference type="EMBL" id="CP001739">
    <property type="protein sequence ID" value="ACZ10522.1"/>
    <property type="molecule type" value="Genomic_DNA"/>
</dbReference>
<name>D1ARN6_SEBTE</name>
<feature type="domain" description="Lipid A biosynthesis N-terminal" evidence="2">
    <location>
        <begin position="17"/>
        <end position="88"/>
    </location>
</feature>
<gene>
    <name evidence="3" type="ordered locus">Sterm_3688</name>
</gene>
<dbReference type="Proteomes" id="UP000000845">
    <property type="component" value="Chromosome"/>
</dbReference>